<keyword evidence="2" id="KW-1185">Reference proteome</keyword>
<dbReference type="AlphaFoldDB" id="A0A345UH21"/>
<proteinExistence type="predicted"/>
<name>A0A345UH21_9BACT</name>
<dbReference type="EMBL" id="CP027806">
    <property type="protein sequence ID" value="AXI99772.1"/>
    <property type="molecule type" value="Genomic_DNA"/>
</dbReference>
<organism evidence="1 2">
    <name type="scientific">Cyclonatronum proteinivorum</name>
    <dbReference type="NCBI Taxonomy" id="1457365"/>
    <lineage>
        <taxon>Bacteria</taxon>
        <taxon>Pseudomonadati</taxon>
        <taxon>Balneolota</taxon>
        <taxon>Balneolia</taxon>
        <taxon>Balneolales</taxon>
        <taxon>Cyclonatronaceae</taxon>
        <taxon>Cyclonatronum</taxon>
    </lineage>
</organism>
<dbReference type="RefSeq" id="WP_114983109.1">
    <property type="nucleotide sequence ID" value="NZ_CP027806.1"/>
</dbReference>
<accession>A0A345UH21</accession>
<evidence type="ECO:0000313" key="1">
    <source>
        <dbReference type="EMBL" id="AXI99772.1"/>
    </source>
</evidence>
<dbReference type="Proteomes" id="UP000254808">
    <property type="component" value="Chromosome"/>
</dbReference>
<protein>
    <submittedName>
        <fullName evidence="1">Uncharacterized protein</fullName>
    </submittedName>
</protein>
<reference evidence="1 2" key="1">
    <citation type="submission" date="2018-03" db="EMBL/GenBank/DDBJ databases">
        <title>Phenotypic and genomic properties of Cyclonatronum proteinivorum gen. nov., sp. nov., a haloalkaliphilic bacteroidete from soda lakes possessing Na+-translocating rhodopsin.</title>
        <authorList>
            <person name="Toshchakov S.V."/>
            <person name="Korzhenkov A."/>
            <person name="Samarov N.I."/>
            <person name="Kublanov I.V."/>
            <person name="Muntyan M.S."/>
            <person name="Sorokin D.Y."/>
        </authorList>
    </citation>
    <scope>NUCLEOTIDE SEQUENCE [LARGE SCALE GENOMIC DNA]</scope>
    <source>
        <strain evidence="1 2">Omega</strain>
    </source>
</reference>
<dbReference type="KEGG" id="cprv:CYPRO_0487"/>
<sequence>MNANQLLLALGALLLLMIVTTTLNRTYILALSETIENQLRFEAVNYAQSLTELVFSASEEFDQLDALLGGMNNINDPQKRFSRVTLFGDSLFAIISLTPDTTLPLGITGRIAHIQVFSRQNEFFQAEAETRATINRR</sequence>
<evidence type="ECO:0000313" key="2">
    <source>
        <dbReference type="Proteomes" id="UP000254808"/>
    </source>
</evidence>
<gene>
    <name evidence="1" type="ORF">CYPRO_0487</name>
</gene>